<evidence type="ECO:0000313" key="5">
    <source>
        <dbReference type="EMBL" id="GII34161.1"/>
    </source>
</evidence>
<dbReference type="InterPro" id="IPR036397">
    <property type="entry name" value="RNaseH_sf"/>
</dbReference>
<dbReference type="InterPro" id="IPR013520">
    <property type="entry name" value="Ribonucl_H"/>
</dbReference>
<keyword evidence="2" id="KW-0378">Hydrolase</keyword>
<comment type="caution">
    <text evidence="5">The sequence shown here is derived from an EMBL/GenBank/DDBJ whole genome shotgun (WGS) entry which is preliminary data.</text>
</comment>
<keyword evidence="3" id="KW-0269">Exonuclease</keyword>
<evidence type="ECO:0000313" key="6">
    <source>
        <dbReference type="Proteomes" id="UP000650628"/>
    </source>
</evidence>
<reference evidence="5 6" key="1">
    <citation type="submission" date="2021-01" db="EMBL/GenBank/DDBJ databases">
        <title>Whole genome shotgun sequence of Planotetraspora mira NBRC 15435.</title>
        <authorList>
            <person name="Komaki H."/>
            <person name="Tamura T."/>
        </authorList>
    </citation>
    <scope>NUCLEOTIDE SEQUENCE [LARGE SCALE GENOMIC DNA]</scope>
    <source>
        <strain evidence="5 6">NBRC 15435</strain>
    </source>
</reference>
<dbReference type="SUPFAM" id="SSF53098">
    <property type="entry name" value="Ribonuclease H-like"/>
    <property type="match status" value="1"/>
</dbReference>
<dbReference type="Pfam" id="PF00929">
    <property type="entry name" value="RNase_T"/>
    <property type="match status" value="1"/>
</dbReference>
<accession>A0A8J3XB22</accession>
<evidence type="ECO:0000256" key="3">
    <source>
        <dbReference type="ARBA" id="ARBA00022839"/>
    </source>
</evidence>
<dbReference type="FunFam" id="3.30.420.10:FF:000045">
    <property type="entry name" value="3'-5' exonuclease DinG"/>
    <property type="match status" value="1"/>
</dbReference>
<dbReference type="GO" id="GO:0008408">
    <property type="term" value="F:3'-5' exonuclease activity"/>
    <property type="evidence" value="ECO:0007669"/>
    <property type="project" value="TreeGrafter"/>
</dbReference>
<evidence type="ECO:0000256" key="1">
    <source>
        <dbReference type="ARBA" id="ARBA00022722"/>
    </source>
</evidence>
<name>A0A8J3XB22_9ACTN</name>
<feature type="domain" description="Exonuclease" evidence="4">
    <location>
        <begin position="19"/>
        <end position="185"/>
    </location>
</feature>
<dbReference type="GO" id="GO:0003676">
    <property type="term" value="F:nucleic acid binding"/>
    <property type="evidence" value="ECO:0007669"/>
    <property type="project" value="InterPro"/>
</dbReference>
<dbReference type="InterPro" id="IPR012337">
    <property type="entry name" value="RNaseH-like_sf"/>
</dbReference>
<gene>
    <name evidence="5" type="ORF">Pmi06nite_76030</name>
</gene>
<organism evidence="5 6">
    <name type="scientific">Planotetraspora mira</name>
    <dbReference type="NCBI Taxonomy" id="58121"/>
    <lineage>
        <taxon>Bacteria</taxon>
        <taxon>Bacillati</taxon>
        <taxon>Actinomycetota</taxon>
        <taxon>Actinomycetes</taxon>
        <taxon>Streptosporangiales</taxon>
        <taxon>Streptosporangiaceae</taxon>
        <taxon>Planotetraspora</taxon>
    </lineage>
</organism>
<evidence type="ECO:0000256" key="2">
    <source>
        <dbReference type="ARBA" id="ARBA00022801"/>
    </source>
</evidence>
<dbReference type="SMART" id="SM00479">
    <property type="entry name" value="EXOIII"/>
    <property type="match status" value="1"/>
</dbReference>
<dbReference type="AlphaFoldDB" id="A0A8J3XB22"/>
<dbReference type="CDD" id="cd06127">
    <property type="entry name" value="DEDDh"/>
    <property type="match status" value="1"/>
</dbReference>
<evidence type="ECO:0000259" key="4">
    <source>
        <dbReference type="SMART" id="SM00479"/>
    </source>
</evidence>
<dbReference type="PANTHER" id="PTHR30231:SF4">
    <property type="entry name" value="PROTEIN NEN2"/>
    <property type="match status" value="1"/>
</dbReference>
<dbReference type="Gene3D" id="3.30.420.10">
    <property type="entry name" value="Ribonuclease H-like superfamily/Ribonuclease H"/>
    <property type="match status" value="1"/>
</dbReference>
<dbReference type="EMBL" id="BOOO01000047">
    <property type="protein sequence ID" value="GII34161.1"/>
    <property type="molecule type" value="Genomic_DNA"/>
</dbReference>
<protein>
    <recommendedName>
        <fullName evidence="4">Exonuclease domain-containing protein</fullName>
    </recommendedName>
</protein>
<proteinExistence type="predicted"/>
<sequence length="532" mass="56112">MFTYGQLTRTPGVDPRSLTFAILDVETTGLHPGKGSRVCEIGIVRMRGDGVILDEYSTLIDPRLRISNADFHGITDADVKGAPTFEQVAGDMLAYLSGAVVVGHNLEFEEKFIVAELGRLGIKLSGLPGLCTLVMSRTHLEQYGYRLDSVASLVTGEWPSAAHSALGDARTLAWTLSKFIAEAPQRLAWAGPGPVQLPPHPRSGFIAPRAAGLRKGSDGWLATLTARLPLMAHPPAPRPAGVAAYQAVLGHALADGRIVGEEAAQLATLAARAGLTQTTARQVHEGFLAGVRTRAEADGVVTTAELKELQRAAKELSASHLIGDLEEAAAADRAKKNGPLKGWRLLPVGDGPALVDVMDYAAAHGATVAVNVTKTVRLVVAVDADGDPRIGKAIAAGISVVDPESAQVLLQKEVSASQDGLFANSEGQALSEKLTAERQRTAGARRPDWHEAWRQRELTPAEYKSLFVDRRSDWDGSPGDYSIRVELQPAASSPGRQAGKSAAKQGSGCAGAVLLIGGSGAVLVELLRHILT</sequence>
<dbReference type="RefSeq" id="WP_203957973.1">
    <property type="nucleotide sequence ID" value="NZ_BOOO01000047.1"/>
</dbReference>
<dbReference type="Proteomes" id="UP000650628">
    <property type="component" value="Unassembled WGS sequence"/>
</dbReference>
<keyword evidence="6" id="KW-1185">Reference proteome</keyword>
<dbReference type="PANTHER" id="PTHR30231">
    <property type="entry name" value="DNA POLYMERASE III SUBUNIT EPSILON"/>
    <property type="match status" value="1"/>
</dbReference>
<keyword evidence="1" id="KW-0540">Nuclease</keyword>